<dbReference type="SMART" id="SM00330">
    <property type="entry name" value="PIPKc"/>
    <property type="match status" value="1"/>
</dbReference>
<dbReference type="SUPFAM" id="SSF56104">
    <property type="entry name" value="SAICAR synthase-like"/>
    <property type="match status" value="1"/>
</dbReference>
<accession>I7J5G9</accession>
<keyword evidence="4" id="KW-1185">Reference proteome</keyword>
<dbReference type="PROSITE" id="PS51455">
    <property type="entry name" value="PIPK"/>
    <property type="match status" value="1"/>
</dbReference>
<dbReference type="GO" id="GO:0010008">
    <property type="term" value="C:endosome membrane"/>
    <property type="evidence" value="ECO:0007669"/>
    <property type="project" value="TreeGrafter"/>
</dbReference>
<keyword evidence="1 3" id="KW-0808">Transferase</keyword>
<dbReference type="Gene3D" id="3.30.800.10">
    <property type="entry name" value="Phosphatidylinositol Phosphate Kinase II Beta"/>
    <property type="match status" value="1"/>
</dbReference>
<evidence type="ECO:0000256" key="1">
    <source>
        <dbReference type="PROSITE-ProRule" id="PRU00781"/>
    </source>
</evidence>
<dbReference type="GO" id="GO:0005524">
    <property type="term" value="F:ATP binding"/>
    <property type="evidence" value="ECO:0007669"/>
    <property type="project" value="UniProtKB-UniRule"/>
</dbReference>
<dbReference type="Proteomes" id="UP000002899">
    <property type="component" value="Chromosome I"/>
</dbReference>
<dbReference type="InterPro" id="IPR027483">
    <property type="entry name" value="PInositol-4-P-4/5-kinase_C_sf"/>
</dbReference>
<dbReference type="Gene3D" id="3.50.7.10">
    <property type="entry name" value="GroEL"/>
    <property type="match status" value="1"/>
</dbReference>
<reference evidence="3 4" key="3">
    <citation type="journal article" date="2016" name="Sci. Rep.">
        <title>Genome-wide diversity and gene expression profiling of Babesia microti isolates identify polymorphic genes that mediate host-pathogen interactions.</title>
        <authorList>
            <person name="Silva J.C."/>
            <person name="Cornillot E."/>
            <person name="McCracken C."/>
            <person name="Usmani-Brown S."/>
            <person name="Dwivedi A."/>
            <person name="Ifeonu O.O."/>
            <person name="Crabtree J."/>
            <person name="Gotia H.T."/>
            <person name="Virji A.Z."/>
            <person name="Reynes C."/>
            <person name="Colinge J."/>
            <person name="Kumar V."/>
            <person name="Lawres L."/>
            <person name="Pazzi J.E."/>
            <person name="Pablo J.V."/>
            <person name="Hung C."/>
            <person name="Brancato J."/>
            <person name="Kumari P."/>
            <person name="Orvis J."/>
            <person name="Tretina K."/>
            <person name="Chibucos M."/>
            <person name="Ott S."/>
            <person name="Sadzewicz L."/>
            <person name="Sengamalay N."/>
            <person name="Shetty A.C."/>
            <person name="Su Q."/>
            <person name="Tallon L."/>
            <person name="Fraser C.M."/>
            <person name="Frutos R."/>
            <person name="Molina D.M."/>
            <person name="Krause P.J."/>
            <person name="Ben Mamoun C."/>
        </authorList>
    </citation>
    <scope>NUCLEOTIDE SEQUENCE [LARGE SCALE GENOMIC DNA]</scope>
    <source>
        <strain evidence="3 4">RI</strain>
    </source>
</reference>
<reference evidence="3 4" key="2">
    <citation type="journal article" date="2013" name="PLoS ONE">
        <title>Whole genome mapping and re-organization of the nuclear and mitochondrial genomes of Babesia microti isolates.</title>
        <authorList>
            <person name="Cornillot E."/>
            <person name="Dassouli A."/>
            <person name="Garg A."/>
            <person name="Pachikara N."/>
            <person name="Randazzo S."/>
            <person name="Depoix D."/>
            <person name="Carcy B."/>
            <person name="Delbecq S."/>
            <person name="Frutos R."/>
            <person name="Silva J.C."/>
            <person name="Sutton R."/>
            <person name="Krause P.J."/>
            <person name="Mamoun C.B."/>
        </authorList>
    </citation>
    <scope>NUCLEOTIDE SEQUENCE [LARGE SCALE GENOMIC DNA]</scope>
    <source>
        <strain evidence="3 4">RI</strain>
    </source>
</reference>
<dbReference type="EC" id="2.7.1.150" evidence="3"/>
<dbReference type="Pfam" id="PF01504">
    <property type="entry name" value="PIP5K"/>
    <property type="match status" value="2"/>
</dbReference>
<dbReference type="EMBL" id="FO082871">
    <property type="protein sequence ID" value="CCF72867.1"/>
    <property type="molecule type" value="Genomic_DNA"/>
</dbReference>
<protein>
    <submittedName>
        <fullName evidence="3">1-phosphatidylinositol-3-phosphate 5-kinase</fullName>
        <ecNumber evidence="3">2.7.1.150</ecNumber>
    </submittedName>
</protein>
<dbReference type="GO" id="GO:0000285">
    <property type="term" value="F:1-phosphatidylinositol-3-phosphate 5-kinase activity"/>
    <property type="evidence" value="ECO:0007669"/>
    <property type="project" value="UniProtKB-EC"/>
</dbReference>
<dbReference type="PANTHER" id="PTHR45748:SF7">
    <property type="entry name" value="1-PHOSPHATIDYLINOSITOL 3-PHOSPHATE 5-KINASE-RELATED"/>
    <property type="match status" value="1"/>
</dbReference>
<dbReference type="InterPro" id="IPR002498">
    <property type="entry name" value="PInositol-4-P-4/5-kinase_core"/>
</dbReference>
<evidence type="ECO:0000259" key="2">
    <source>
        <dbReference type="PROSITE" id="PS51455"/>
    </source>
</evidence>
<dbReference type="KEGG" id="bmic:BMR1_01G02045"/>
<keyword evidence="1" id="KW-0418">Kinase</keyword>
<dbReference type="PANTHER" id="PTHR45748">
    <property type="entry name" value="1-PHOSPHATIDYLINOSITOL 3-PHOSPHATE 5-KINASE-RELATED"/>
    <property type="match status" value="1"/>
</dbReference>
<evidence type="ECO:0000313" key="3">
    <source>
        <dbReference type="EMBL" id="CCF72867.1"/>
    </source>
</evidence>
<dbReference type="VEuPathDB" id="PiroplasmaDB:BMR1_01G02045"/>
<reference evidence="3 4" key="1">
    <citation type="journal article" date="2012" name="Nucleic Acids Res.">
        <title>Sequencing of the smallest Apicomplexan genome from the human pathogen Babesia microti.</title>
        <authorList>
            <person name="Cornillot E."/>
            <person name="Hadj-Kaddour K."/>
            <person name="Dassouli A."/>
            <person name="Noel B."/>
            <person name="Ranwez V."/>
            <person name="Vacherie B."/>
            <person name="Augagneur Y."/>
            <person name="Bres V."/>
            <person name="Duclos A."/>
            <person name="Randazzo S."/>
            <person name="Carcy B."/>
            <person name="Debierre-Grockiego F."/>
            <person name="Delbecq S."/>
            <person name="Moubri-Menage K."/>
            <person name="Shams-Eldin H."/>
            <person name="Usmani-Brown S."/>
            <person name="Bringaud F."/>
            <person name="Wincker P."/>
            <person name="Vivares C.P."/>
            <person name="Schwarz R.T."/>
            <person name="Schetters T.P."/>
            <person name="Krause P.J."/>
            <person name="Gorenflot A."/>
            <person name="Berry V."/>
            <person name="Barbe V."/>
            <person name="Ben Mamoun C."/>
        </authorList>
    </citation>
    <scope>NUCLEOTIDE SEQUENCE [LARGE SCALE GENOMIC DNA]</scope>
    <source>
        <strain evidence="3 4">RI</strain>
    </source>
</reference>
<keyword evidence="1" id="KW-0547">Nucleotide-binding</keyword>
<dbReference type="RefSeq" id="XP_012647476.1">
    <property type="nucleotide sequence ID" value="XM_012792022.1"/>
</dbReference>
<dbReference type="OrthoDB" id="660555at2759"/>
<name>I7J5G9_BABMR</name>
<dbReference type="Gene3D" id="3.30.810.10">
    <property type="entry name" value="2-Layer Sandwich"/>
    <property type="match status" value="1"/>
</dbReference>
<dbReference type="SUPFAM" id="SSF52029">
    <property type="entry name" value="GroEL apical domain-like"/>
    <property type="match status" value="1"/>
</dbReference>
<feature type="domain" description="PIPK" evidence="2">
    <location>
        <begin position="898"/>
        <end position="1292"/>
    </location>
</feature>
<dbReference type="InterPro" id="IPR027484">
    <property type="entry name" value="PInositol-4-P-5-kinase_N"/>
</dbReference>
<dbReference type="GeneID" id="24423481"/>
<sequence length="1375" mass="157632">MALNLLDRRADIRRQLFNFDVSDINNESTSARIDDEYESSDLTSYYRKKLYYIIRCFCYTGKLPYYVAKLLYETCVTCGKLVEIDTSRVKIGNLADLQHLDPTLLYNVYAKSHEYEIFICCGTFFMGVLSHVSMNSNFDQPKIVLIKQLTHTSQRGLYRTFTGLKKDEKILETLVHSLQKSHIQVIFTSSSIPIFLSNLLVKANITCVAHILPSELDRLAQVTKSTLYESLIDACEDTIQCQLGKLLILGDQRYRRIIAAECDFRMGLSIFTSTLLVPILEKLLGITFRLFSEELFIKSINGSILPITSLSTIRLDGNNDNCLGSNEFDKNDLSLEFFGTRKLKLCGMQQYTFIDNTNVDFMMPLKTWIKELLLNCTRFGCPFDNSGCNGNLSEHTLIFSNRKHNVEISFVYNYKLLALPDSNFSIYIQRCCYNCSEITPNKPFCSNITLLNFLKTLLHFRIFTHKCKRYSHLTKPNNSLINQSGTLDCENGVFNDLFIGNSKELLFSLIPDDMRSTFPFRISFKLLPFESYQFVPLVSNQCDISVLENNESISKAMPIQEYHEACHQQKKYPYFISKSQPYILEYIGYNIYLLYFRIYPEFNGMAHKLAEAPSLELIYSLHSYITKYISHKQFDKLDFLKNFPCKCNVIEFKPKKSTIHRMMDDNIIDDWIAQTGLHENVHDYIKEIRDKKLVFICELSIQLPVKVSKCGKSDFKNSALRPCVNRGHCINCNWQCFSSWQSLYIYNLMLLVYSLSQEFQVDRFYVNEAMCELYITQIIQCEFALNWNEVEFLAKLSLAKFFSSDKIKISIRKINSTGSSNGGNDLKSPIGYSRVGSKSNLNKAYDILNGLRVEEIVKGVNVIAEPPPETSRSDLGSILAKFFSQDNSDPINISLPVGNISWSGDNKLMLIYSVRSRTNNNISFKVRQTIFCMNTSFDYDIFDTPLIQVCKTTICHGSKKFAIENFFGQQFSQLRSSYGITPNQFIKSICKLERKHSTGGKSGAPLYITHDRKYVIKLLNKHELECFVQNGLKMINYFSSNRNTLLCVPFSCMKINVLSPKTILLNKTIKCIILQNVDLCNEYCAHVYGEKFSFDLKGVGLHRSNIEKISSSNYISGDSSHTNTSDSLNDSQSILGIFDTIGIDATKEFLVKSVKTMGKVKSWETEIYSHRSEEYEDDSRDVVLWDRNFFEYTKGCPLVLEEALPNLIDQIDRDTKLLSELNVVDYSMLLHIYPKTGLLCMSIIDYLRPYTWDKQVETIGKKLANITSGEMPTVLSPPEYMKRFQQQVEKLFTSGISKGGATIKLQFAQILSSQVDKPLNTVNDVQANSLAPTISMDRFVVGNMSLGGKFISPTYNRLSFMDHQTALHYNEFINE</sequence>
<dbReference type="InterPro" id="IPR027409">
    <property type="entry name" value="GroEL-like_apical_dom_sf"/>
</dbReference>
<evidence type="ECO:0000313" key="4">
    <source>
        <dbReference type="Proteomes" id="UP000002899"/>
    </source>
</evidence>
<keyword evidence="1" id="KW-0067">ATP-binding</keyword>
<dbReference type="GO" id="GO:0046854">
    <property type="term" value="P:phosphatidylinositol phosphate biosynthetic process"/>
    <property type="evidence" value="ECO:0007669"/>
    <property type="project" value="TreeGrafter"/>
</dbReference>
<organism evidence="3 4">
    <name type="scientific">Babesia microti (strain RI)</name>
    <dbReference type="NCBI Taxonomy" id="1133968"/>
    <lineage>
        <taxon>Eukaryota</taxon>
        <taxon>Sar</taxon>
        <taxon>Alveolata</taxon>
        <taxon>Apicomplexa</taxon>
        <taxon>Aconoidasida</taxon>
        <taxon>Piroplasmida</taxon>
        <taxon>Babesiidae</taxon>
        <taxon>Babesia</taxon>
    </lineage>
</organism>
<proteinExistence type="predicted"/>
<gene>
    <name evidence="3" type="ORF">BMR1_01G02045</name>
</gene>